<keyword evidence="9" id="KW-1185">Reference proteome</keyword>
<evidence type="ECO:0000256" key="6">
    <source>
        <dbReference type="SAM" id="Phobius"/>
    </source>
</evidence>
<name>A0A226BW53_9FIRM</name>
<feature type="domain" description="O-antigen ligase-related" evidence="7">
    <location>
        <begin position="202"/>
        <end position="410"/>
    </location>
</feature>
<dbReference type="InterPro" id="IPR007016">
    <property type="entry name" value="O-antigen_ligase-rel_domated"/>
</dbReference>
<dbReference type="InterPro" id="IPR011990">
    <property type="entry name" value="TPR-like_helical_dom_sf"/>
</dbReference>
<evidence type="ECO:0000256" key="3">
    <source>
        <dbReference type="ARBA" id="ARBA00022989"/>
    </source>
</evidence>
<organism evidence="8 9">
    <name type="scientific">Natranaerobius trueperi</name>
    <dbReference type="NCBI Taxonomy" id="759412"/>
    <lineage>
        <taxon>Bacteria</taxon>
        <taxon>Bacillati</taxon>
        <taxon>Bacillota</taxon>
        <taxon>Clostridia</taxon>
        <taxon>Natranaerobiales</taxon>
        <taxon>Natranaerobiaceae</taxon>
        <taxon>Natranaerobius</taxon>
    </lineage>
</organism>
<comment type="subcellular location">
    <subcellularLocation>
        <location evidence="1">Membrane</location>
        <topology evidence="1">Multi-pass membrane protein</topology>
    </subcellularLocation>
</comment>
<feature type="transmembrane region" description="Helical" evidence="6">
    <location>
        <begin position="191"/>
        <end position="209"/>
    </location>
</feature>
<feature type="transmembrane region" description="Helical" evidence="6">
    <location>
        <begin position="43"/>
        <end position="61"/>
    </location>
</feature>
<evidence type="ECO:0000256" key="5">
    <source>
        <dbReference type="SAM" id="Coils"/>
    </source>
</evidence>
<feature type="transmembrane region" description="Helical" evidence="6">
    <location>
        <begin position="165"/>
        <end position="184"/>
    </location>
</feature>
<feature type="transmembrane region" description="Helical" evidence="6">
    <location>
        <begin position="404"/>
        <end position="425"/>
    </location>
</feature>
<dbReference type="Pfam" id="PF04932">
    <property type="entry name" value="Wzy_C"/>
    <property type="match status" value="1"/>
</dbReference>
<dbReference type="Gene3D" id="1.25.40.10">
    <property type="entry name" value="Tetratricopeptide repeat domain"/>
    <property type="match status" value="1"/>
</dbReference>
<evidence type="ECO:0000313" key="9">
    <source>
        <dbReference type="Proteomes" id="UP000214588"/>
    </source>
</evidence>
<dbReference type="OrthoDB" id="1808577at2"/>
<feature type="transmembrane region" description="Helical" evidence="6">
    <location>
        <begin position="268"/>
        <end position="289"/>
    </location>
</feature>
<reference evidence="8 9" key="1">
    <citation type="submission" date="2017-06" db="EMBL/GenBank/DDBJ databases">
        <title>Draft Genome Sequence of Natranaerobius trueperi halophilic, alkalithermophilic bacteria from soda lakes.</title>
        <authorList>
            <person name="Zhao B."/>
        </authorList>
    </citation>
    <scope>NUCLEOTIDE SEQUENCE [LARGE SCALE GENOMIC DNA]</scope>
    <source>
        <strain evidence="8 9">DSM 18760</strain>
    </source>
</reference>
<gene>
    <name evidence="8" type="ORF">CDO51_09585</name>
</gene>
<proteinExistence type="predicted"/>
<protein>
    <recommendedName>
        <fullName evidence="7">O-antigen ligase-related domain-containing protein</fullName>
    </recommendedName>
</protein>
<dbReference type="Proteomes" id="UP000214588">
    <property type="component" value="Unassembled WGS sequence"/>
</dbReference>
<evidence type="ECO:0000256" key="2">
    <source>
        <dbReference type="ARBA" id="ARBA00022692"/>
    </source>
</evidence>
<feature type="transmembrane region" description="Helical" evidence="6">
    <location>
        <begin position="125"/>
        <end position="145"/>
    </location>
</feature>
<feature type="transmembrane region" description="Helical" evidence="6">
    <location>
        <begin position="12"/>
        <end position="31"/>
    </location>
</feature>
<accession>A0A226BW53</accession>
<dbReference type="AlphaFoldDB" id="A0A226BW53"/>
<feature type="coiled-coil region" evidence="5">
    <location>
        <begin position="707"/>
        <end position="764"/>
    </location>
</feature>
<keyword evidence="2 6" id="KW-0812">Transmembrane</keyword>
<dbReference type="SUPFAM" id="SSF48452">
    <property type="entry name" value="TPR-like"/>
    <property type="match status" value="1"/>
</dbReference>
<feature type="transmembrane region" description="Helical" evidence="6">
    <location>
        <begin position="73"/>
        <end position="90"/>
    </location>
</feature>
<comment type="caution">
    <text evidence="8">The sequence shown here is derived from an EMBL/GenBank/DDBJ whole genome shotgun (WGS) entry which is preliminary data.</text>
</comment>
<feature type="transmembrane region" description="Helical" evidence="6">
    <location>
        <begin position="238"/>
        <end position="256"/>
    </location>
</feature>
<sequence length="769" mass="87584">MKTNKKSLFNNNMVLYILLIATLILIIYPPFYRGLFFDMDMLFYHVVSFLFFGCFLAYNLIKRNESLLKSPMDFILLGFCLVYGLSTFVAVTPREAVLEFLRVSNYFVIYLIVSRIPTNNTVKWLLYALVAAAVGVSFVGIGTALGSFEFPGAMVRNRIYSSLQYPNTTAAFLTAGSFVALSRVLEEKHSIIKAIFGGAGYFTLVTFVFTMSRGAWLFFPVVLLIFWALNFRRFINAFIYATIPGVFFLVTAMPLWEAIEDNLTEGWYYVVIGTIASGGLTFLFSYFLGGIEKLNIKPVRYGLIGILAVMILGVSFYGVTNYEQAMDYMPDVVERRIDRIDFDETGLGTRGELMDTAWDMIKDRPVLGAGGGGWEPLYHRYMERDYWATEVHSHIFQVGVETGIPGMLIFSGIWIALAYQLFIIWKKRREDFYNASGLFVAAIALGGHSMIDFNLSLGAVAVYLWAIFGLVTFYYRMAIGEKTVEEEVKSKKKVNKKKSQGLFEGDSKLEVVNKVFPYVMLVVTVVMLIYSSMVYSGYKDGQRASAAMEQGEIGTAMELYESAISRDSLNASVYIDLARAYETVYQETGEEEFIYRAIDTAERAIELNPEDGQINRAYGQFMLRVGNVDVGLDHLKHSCKAQPYNESAYITYANALRNVGENLLLDDDMESAYEYLEELIDFRDTFREYHSQSDEFDSIIFKGYVLLEQYEKAQDFLEKEEISLDAEGEILVYQGLLYDALDVNEELEEVKEEMEGEEIEMYNNLVHKY</sequence>
<evidence type="ECO:0000256" key="4">
    <source>
        <dbReference type="ARBA" id="ARBA00023136"/>
    </source>
</evidence>
<keyword evidence="4 6" id="KW-0472">Membrane</keyword>
<dbReference type="PANTHER" id="PTHR37422:SF13">
    <property type="entry name" value="LIPOPOLYSACCHARIDE BIOSYNTHESIS PROTEIN PA4999-RELATED"/>
    <property type="match status" value="1"/>
</dbReference>
<feature type="transmembrane region" description="Helical" evidence="6">
    <location>
        <begin position="432"/>
        <end position="451"/>
    </location>
</feature>
<dbReference type="InterPro" id="IPR051533">
    <property type="entry name" value="WaaL-like"/>
</dbReference>
<dbReference type="RefSeq" id="WP_089024049.1">
    <property type="nucleotide sequence ID" value="NZ_NIQC01000023.1"/>
</dbReference>
<keyword evidence="3 6" id="KW-1133">Transmembrane helix</keyword>
<evidence type="ECO:0000256" key="1">
    <source>
        <dbReference type="ARBA" id="ARBA00004141"/>
    </source>
</evidence>
<feature type="transmembrane region" description="Helical" evidence="6">
    <location>
        <begin position="515"/>
        <end position="538"/>
    </location>
</feature>
<evidence type="ECO:0000259" key="7">
    <source>
        <dbReference type="Pfam" id="PF04932"/>
    </source>
</evidence>
<feature type="transmembrane region" description="Helical" evidence="6">
    <location>
        <begin position="215"/>
        <end position="231"/>
    </location>
</feature>
<dbReference type="EMBL" id="NIQC01000023">
    <property type="protein sequence ID" value="OWZ83223.1"/>
    <property type="molecule type" value="Genomic_DNA"/>
</dbReference>
<feature type="transmembrane region" description="Helical" evidence="6">
    <location>
        <begin position="301"/>
        <end position="319"/>
    </location>
</feature>
<dbReference type="GO" id="GO:0016020">
    <property type="term" value="C:membrane"/>
    <property type="evidence" value="ECO:0007669"/>
    <property type="project" value="UniProtKB-SubCell"/>
</dbReference>
<feature type="transmembrane region" description="Helical" evidence="6">
    <location>
        <begin position="96"/>
        <end position="113"/>
    </location>
</feature>
<dbReference type="PANTHER" id="PTHR37422">
    <property type="entry name" value="TEICHURONIC ACID BIOSYNTHESIS PROTEIN TUAE"/>
    <property type="match status" value="1"/>
</dbReference>
<evidence type="ECO:0000313" key="8">
    <source>
        <dbReference type="EMBL" id="OWZ83223.1"/>
    </source>
</evidence>
<keyword evidence="5" id="KW-0175">Coiled coil</keyword>
<feature type="transmembrane region" description="Helical" evidence="6">
    <location>
        <begin position="457"/>
        <end position="475"/>
    </location>
</feature>